<evidence type="ECO:0000256" key="3">
    <source>
        <dbReference type="ARBA" id="ARBA00022597"/>
    </source>
</evidence>
<evidence type="ECO:0000256" key="7">
    <source>
        <dbReference type="PROSITE-ProRule" id="PRU00423"/>
    </source>
</evidence>
<dbReference type="RefSeq" id="WP_209458656.1">
    <property type="nucleotide sequence ID" value="NZ_JAGGKC010000005.1"/>
</dbReference>
<dbReference type="Gene3D" id="3.40.50.2300">
    <property type="match status" value="1"/>
</dbReference>
<evidence type="ECO:0000256" key="5">
    <source>
        <dbReference type="ARBA" id="ARBA00022683"/>
    </source>
</evidence>
<organism evidence="9 10">
    <name type="scientific">Youngiibacter multivorans</name>
    <dbReference type="NCBI Taxonomy" id="937251"/>
    <lineage>
        <taxon>Bacteria</taxon>
        <taxon>Bacillati</taxon>
        <taxon>Bacillota</taxon>
        <taxon>Clostridia</taxon>
        <taxon>Eubacteriales</taxon>
        <taxon>Clostridiaceae</taxon>
        <taxon>Youngiibacter</taxon>
    </lineage>
</organism>
<dbReference type="CDD" id="cd05564">
    <property type="entry name" value="PTS_IIB_chitobiose_lichenan"/>
    <property type="match status" value="1"/>
</dbReference>
<dbReference type="InterPro" id="IPR003501">
    <property type="entry name" value="PTS_EIIB_2/3"/>
</dbReference>
<evidence type="ECO:0000259" key="8">
    <source>
        <dbReference type="PROSITE" id="PS51100"/>
    </source>
</evidence>
<proteinExistence type="predicted"/>
<accession>A0ABS4G1Q0</accession>
<evidence type="ECO:0000256" key="2">
    <source>
        <dbReference type="ARBA" id="ARBA00022553"/>
    </source>
</evidence>
<evidence type="ECO:0000256" key="6">
    <source>
        <dbReference type="ARBA" id="ARBA00022777"/>
    </source>
</evidence>
<keyword evidence="2" id="KW-0597">Phosphoprotein</keyword>
<feature type="domain" description="PTS EIIB type-3" evidence="8">
    <location>
        <begin position="1"/>
        <end position="103"/>
    </location>
</feature>
<evidence type="ECO:0000313" key="10">
    <source>
        <dbReference type="Proteomes" id="UP001519271"/>
    </source>
</evidence>
<keyword evidence="6" id="KW-0418">Kinase</keyword>
<reference evidence="9 10" key="1">
    <citation type="submission" date="2021-03" db="EMBL/GenBank/DDBJ databases">
        <title>Genomic Encyclopedia of Type Strains, Phase IV (KMG-IV): sequencing the most valuable type-strain genomes for metagenomic binning, comparative biology and taxonomic classification.</title>
        <authorList>
            <person name="Goeker M."/>
        </authorList>
    </citation>
    <scope>NUCLEOTIDE SEQUENCE [LARGE SCALE GENOMIC DNA]</scope>
    <source>
        <strain evidence="9 10">DSM 6139</strain>
    </source>
</reference>
<name>A0ABS4G1Q0_9CLOT</name>
<dbReference type="SUPFAM" id="SSF52794">
    <property type="entry name" value="PTS system IIB component-like"/>
    <property type="match status" value="1"/>
</dbReference>
<dbReference type="PANTHER" id="PTHR34581">
    <property type="entry name" value="PTS SYSTEM N,N'-DIACETYLCHITOBIOSE-SPECIFIC EIIB COMPONENT"/>
    <property type="match status" value="1"/>
</dbReference>
<evidence type="ECO:0000256" key="4">
    <source>
        <dbReference type="ARBA" id="ARBA00022679"/>
    </source>
</evidence>
<dbReference type="InterPro" id="IPR051819">
    <property type="entry name" value="PTS_sugar-specific_EIIB"/>
</dbReference>
<dbReference type="Pfam" id="PF02302">
    <property type="entry name" value="PTS_IIB"/>
    <property type="match status" value="1"/>
</dbReference>
<dbReference type="EMBL" id="JAGGKC010000005">
    <property type="protein sequence ID" value="MBP1918422.1"/>
    <property type="molecule type" value="Genomic_DNA"/>
</dbReference>
<dbReference type="Proteomes" id="UP001519271">
    <property type="component" value="Unassembled WGS sequence"/>
</dbReference>
<keyword evidence="4" id="KW-0808">Transferase</keyword>
<evidence type="ECO:0000256" key="1">
    <source>
        <dbReference type="ARBA" id="ARBA00022448"/>
    </source>
</evidence>
<sequence>MLKVVLFCAAGMSTSMLIRKMEDAARAKNLELKVSAYPESQLTKYVPTADVVLIGPQIRFALKKIAAECEKYKIPVEVITPQDYGMMNGAKVLEQAERLASKE</sequence>
<gene>
    <name evidence="9" type="ORF">J2Z34_000894</name>
</gene>
<feature type="modified residue" description="Phosphocysteine; by EIIA" evidence="7">
    <location>
        <position position="8"/>
    </location>
</feature>
<dbReference type="PANTHER" id="PTHR34581:SF2">
    <property type="entry name" value="PTS SYSTEM N,N'-DIACETYLCHITOBIOSE-SPECIFIC EIIB COMPONENT"/>
    <property type="match status" value="1"/>
</dbReference>
<dbReference type="PROSITE" id="PS51100">
    <property type="entry name" value="PTS_EIIB_TYPE_3"/>
    <property type="match status" value="1"/>
</dbReference>
<keyword evidence="1" id="KW-0813">Transport</keyword>
<evidence type="ECO:0000313" key="9">
    <source>
        <dbReference type="EMBL" id="MBP1918422.1"/>
    </source>
</evidence>
<keyword evidence="5" id="KW-0598">Phosphotransferase system</keyword>
<keyword evidence="10" id="KW-1185">Reference proteome</keyword>
<keyword evidence="3" id="KW-0762">Sugar transport</keyword>
<dbReference type="InterPro" id="IPR036095">
    <property type="entry name" value="PTS_EIIB-like_sf"/>
</dbReference>
<protein>
    <submittedName>
        <fullName evidence="9">PTS system cellobiose-specific IIB component</fullName>
    </submittedName>
</protein>
<dbReference type="InterPro" id="IPR013012">
    <property type="entry name" value="PTS_EIIB_3"/>
</dbReference>
<comment type="caution">
    <text evidence="9">The sequence shown here is derived from an EMBL/GenBank/DDBJ whole genome shotgun (WGS) entry which is preliminary data.</text>
</comment>